<name>A0A4U6QEX1_9ACTN</name>
<proteinExistence type="predicted"/>
<dbReference type="PROSITE" id="PS51257">
    <property type="entry name" value="PROKAR_LIPOPROTEIN"/>
    <property type="match status" value="1"/>
</dbReference>
<dbReference type="SUPFAM" id="SSF51261">
    <property type="entry name" value="Duplicated hybrid motif"/>
    <property type="match status" value="1"/>
</dbReference>
<accession>A0A4U6QEX1</accession>
<keyword evidence="1" id="KW-0732">Signal</keyword>
<comment type="caution">
    <text evidence="3">The sequence shown here is derived from an EMBL/GenBank/DDBJ whole genome shotgun (WGS) entry which is preliminary data.</text>
</comment>
<dbReference type="Pfam" id="PF01551">
    <property type="entry name" value="Peptidase_M23"/>
    <property type="match status" value="1"/>
</dbReference>
<dbReference type="AlphaFoldDB" id="A0A4U6QEX1"/>
<dbReference type="InterPro" id="IPR016047">
    <property type="entry name" value="M23ase_b-sheet_dom"/>
</dbReference>
<dbReference type="CDD" id="cd12797">
    <property type="entry name" value="M23_peptidase"/>
    <property type="match status" value="1"/>
</dbReference>
<dbReference type="RefSeq" id="WP_137450182.1">
    <property type="nucleotide sequence ID" value="NZ_SZZH01000003.1"/>
</dbReference>
<sequence length="233" mass="24409">MSSHRAGRRLLPAALAAFLLAAGLAGCSAPAPSEYRLPFAGTFPIMQGVYRVAPNGDCVSGCATHSAGAMQYAFDFALPDDTEVLAARAGRVALVQGSWPADHCGRLAGQDPSSGDEVVGMTLGNEANFVEIDHLDGSAALYLHLSSVDPAIEAKARTGAPVARGEVLGRSGRTGWTRCVPHLHFQVQPMVRADWFTDSLPMTFGDPDVVDRTAEGVPEQGESYVSGNARVTG</sequence>
<evidence type="ECO:0000313" key="4">
    <source>
        <dbReference type="Proteomes" id="UP000306985"/>
    </source>
</evidence>
<dbReference type="InterPro" id="IPR050570">
    <property type="entry name" value="Cell_wall_metabolism_enzyme"/>
</dbReference>
<keyword evidence="4" id="KW-1185">Reference proteome</keyword>
<feature type="domain" description="M23ase beta-sheet core" evidence="2">
    <location>
        <begin position="71"/>
        <end position="188"/>
    </location>
</feature>
<dbReference type="InterPro" id="IPR011055">
    <property type="entry name" value="Dup_hybrid_motif"/>
</dbReference>
<dbReference type="PANTHER" id="PTHR21666:SF294">
    <property type="entry name" value="PEPTIDASE M23"/>
    <property type="match status" value="1"/>
</dbReference>
<dbReference type="OrthoDB" id="1099523at2"/>
<dbReference type="Gene3D" id="2.70.70.10">
    <property type="entry name" value="Glucose Permease (Domain IIA)"/>
    <property type="match status" value="1"/>
</dbReference>
<evidence type="ECO:0000256" key="1">
    <source>
        <dbReference type="SAM" id="SignalP"/>
    </source>
</evidence>
<evidence type="ECO:0000259" key="2">
    <source>
        <dbReference type="Pfam" id="PF01551"/>
    </source>
</evidence>
<dbReference type="GO" id="GO:0004222">
    <property type="term" value="F:metalloendopeptidase activity"/>
    <property type="evidence" value="ECO:0007669"/>
    <property type="project" value="TreeGrafter"/>
</dbReference>
<organism evidence="3 4">
    <name type="scientific">Nakamurella flava</name>
    <dbReference type="NCBI Taxonomy" id="2576308"/>
    <lineage>
        <taxon>Bacteria</taxon>
        <taxon>Bacillati</taxon>
        <taxon>Actinomycetota</taxon>
        <taxon>Actinomycetes</taxon>
        <taxon>Nakamurellales</taxon>
        <taxon>Nakamurellaceae</taxon>
        <taxon>Nakamurella</taxon>
    </lineage>
</organism>
<reference evidence="3 4" key="1">
    <citation type="submission" date="2019-05" db="EMBL/GenBank/DDBJ databases">
        <title>Nakamurella sp. N5BH11, whole genome shotgun sequence.</title>
        <authorList>
            <person name="Tuo L."/>
        </authorList>
    </citation>
    <scope>NUCLEOTIDE SEQUENCE [LARGE SCALE GENOMIC DNA]</scope>
    <source>
        <strain evidence="3 4">N5BH11</strain>
    </source>
</reference>
<dbReference type="PANTHER" id="PTHR21666">
    <property type="entry name" value="PEPTIDASE-RELATED"/>
    <property type="match status" value="1"/>
</dbReference>
<evidence type="ECO:0000313" key="3">
    <source>
        <dbReference type="EMBL" id="TKV58519.1"/>
    </source>
</evidence>
<dbReference type="EMBL" id="SZZH01000003">
    <property type="protein sequence ID" value="TKV58519.1"/>
    <property type="molecule type" value="Genomic_DNA"/>
</dbReference>
<protein>
    <submittedName>
        <fullName evidence="3">M23 family metallopeptidase</fullName>
    </submittedName>
</protein>
<feature type="signal peptide" evidence="1">
    <location>
        <begin position="1"/>
        <end position="21"/>
    </location>
</feature>
<gene>
    <name evidence="3" type="ORF">FDO65_13285</name>
</gene>
<feature type="chain" id="PRO_5038611045" evidence="1">
    <location>
        <begin position="22"/>
        <end position="233"/>
    </location>
</feature>
<dbReference type="Proteomes" id="UP000306985">
    <property type="component" value="Unassembled WGS sequence"/>
</dbReference>